<protein>
    <submittedName>
        <fullName evidence="3">Cytoplasmic protein</fullName>
    </submittedName>
</protein>
<dbReference type="AlphaFoldDB" id="A0A183F0N7"/>
<proteinExistence type="predicted"/>
<dbReference type="EMBL" id="UYRT01114022">
    <property type="protein sequence ID" value="VDN49461.1"/>
    <property type="molecule type" value="Genomic_DNA"/>
</dbReference>
<dbReference type="WBParaSite" id="GPUH_0002680801-mRNA-1">
    <property type="protein sequence ID" value="GPUH_0002680801-mRNA-1"/>
    <property type="gene ID" value="GPUH_0002680801"/>
</dbReference>
<sequence length="57" mass="6901">MFFFKENPRINDWLRLVESEMQSTLAHLLNQSLSAFAKFDMNSIEPQEYMAWLDRYP</sequence>
<dbReference type="Proteomes" id="UP000271098">
    <property type="component" value="Unassembled WGS sequence"/>
</dbReference>
<reference evidence="1 2" key="2">
    <citation type="submission" date="2018-11" db="EMBL/GenBank/DDBJ databases">
        <authorList>
            <consortium name="Pathogen Informatics"/>
        </authorList>
    </citation>
    <scope>NUCLEOTIDE SEQUENCE [LARGE SCALE GENOMIC DNA]</scope>
</reference>
<name>A0A183F0N7_9BILA</name>
<reference evidence="3" key="1">
    <citation type="submission" date="2016-06" db="UniProtKB">
        <authorList>
            <consortium name="WormBaseParasite"/>
        </authorList>
    </citation>
    <scope>IDENTIFICATION</scope>
</reference>
<evidence type="ECO:0000313" key="1">
    <source>
        <dbReference type="EMBL" id="VDN49461.1"/>
    </source>
</evidence>
<accession>A0A183F0N7</accession>
<gene>
    <name evidence="1" type="ORF">GPUH_LOCUS26778</name>
</gene>
<evidence type="ECO:0000313" key="3">
    <source>
        <dbReference type="WBParaSite" id="GPUH_0002680801-mRNA-1"/>
    </source>
</evidence>
<evidence type="ECO:0000313" key="2">
    <source>
        <dbReference type="Proteomes" id="UP000271098"/>
    </source>
</evidence>
<keyword evidence="2" id="KW-1185">Reference proteome</keyword>
<organism evidence="3">
    <name type="scientific">Gongylonema pulchrum</name>
    <dbReference type="NCBI Taxonomy" id="637853"/>
    <lineage>
        <taxon>Eukaryota</taxon>
        <taxon>Metazoa</taxon>
        <taxon>Ecdysozoa</taxon>
        <taxon>Nematoda</taxon>
        <taxon>Chromadorea</taxon>
        <taxon>Rhabditida</taxon>
        <taxon>Spirurina</taxon>
        <taxon>Spiruromorpha</taxon>
        <taxon>Spiruroidea</taxon>
        <taxon>Gongylonematidae</taxon>
        <taxon>Gongylonema</taxon>
    </lineage>
</organism>